<evidence type="ECO:0000313" key="5">
    <source>
        <dbReference type="Proteomes" id="UP001454036"/>
    </source>
</evidence>
<name>A0AAV3QV57_LITER</name>
<dbReference type="GO" id="GO:0080043">
    <property type="term" value="F:quercetin 3-O-glucosyltransferase activity"/>
    <property type="evidence" value="ECO:0007669"/>
    <property type="project" value="TreeGrafter"/>
</dbReference>
<comment type="similarity">
    <text evidence="1">Belongs to the UDP-glycosyltransferase family.</text>
</comment>
<reference evidence="4 5" key="1">
    <citation type="submission" date="2024-01" db="EMBL/GenBank/DDBJ databases">
        <title>The complete chloroplast genome sequence of Lithospermum erythrorhizon: insights into the phylogenetic relationship among Boraginaceae species and the maternal lineages of purple gromwells.</title>
        <authorList>
            <person name="Okada T."/>
            <person name="Watanabe K."/>
        </authorList>
    </citation>
    <scope>NUCLEOTIDE SEQUENCE [LARGE SCALE GENOMIC DNA]</scope>
</reference>
<proteinExistence type="inferred from homology"/>
<evidence type="ECO:0000313" key="4">
    <source>
        <dbReference type="EMBL" id="GAA0165927.1"/>
    </source>
</evidence>
<dbReference type="FunFam" id="3.40.50.2000:FF:000108">
    <property type="entry name" value="UDP-glycosyltransferase 83A1"/>
    <property type="match status" value="1"/>
</dbReference>
<dbReference type="CDD" id="cd03784">
    <property type="entry name" value="GT1_Gtf-like"/>
    <property type="match status" value="1"/>
</dbReference>
<dbReference type="InterPro" id="IPR002213">
    <property type="entry name" value="UDP_glucos_trans"/>
</dbReference>
<dbReference type="Proteomes" id="UP001454036">
    <property type="component" value="Unassembled WGS sequence"/>
</dbReference>
<sequence length="456" mass="50582">MGKRPHVIAVPFPAQGHVKPLMKLAYKIASHGIKVTFVNTESTHKKLFTTSKDVEEQDNIVFTSVPSGSSRTAESQPGMVNVMKESMPGYFKELIEKITSSEKDEHITCVIADSSMGWILDVAERLGIEQVAFNPASVATLAFISHIPKFIESGIVDYGGQVMVPDKVISITESIPPWEVTGLPWSFLGLVGLEKVFFECCETSQQAIRQVKWRISNTFYEIEPAACDLIPGILPIGPLIDADAPRTSATAGSFMLEDLSCLNWLDKQSSESVVYVSFGSVAVMSKQQINELAFGLEISGQPFLWVVRADLTNEPTPDYPEGFLERVGDKGKIVEWAPQEKVLAHPSVACFLTHCGWNSTLECLSRGVRFLCWPSFADQFHNQSYICDVWKVGLKLEQAENGLMSRDEIKNKIGLLLSDENLIANAVRMKKVATETVSQNGSSFKNFEKFIKFLKD</sequence>
<evidence type="ECO:0000256" key="2">
    <source>
        <dbReference type="ARBA" id="ARBA00022679"/>
    </source>
</evidence>
<accession>A0AAV3QV57</accession>
<dbReference type="Pfam" id="PF26168">
    <property type="entry name" value="Glyco_transf_N"/>
    <property type="match status" value="1"/>
</dbReference>
<keyword evidence="5" id="KW-1185">Reference proteome</keyword>
<keyword evidence="2" id="KW-0808">Transferase</keyword>
<dbReference type="PANTHER" id="PTHR11926">
    <property type="entry name" value="GLUCOSYL/GLUCURONOSYL TRANSFERASES"/>
    <property type="match status" value="1"/>
</dbReference>
<dbReference type="Gene3D" id="3.40.50.2000">
    <property type="entry name" value="Glycogen Phosphorylase B"/>
    <property type="match status" value="2"/>
</dbReference>
<protein>
    <submittedName>
        <fullName evidence="4">Glycosyltransferase</fullName>
    </submittedName>
</protein>
<comment type="caution">
    <text evidence="4">The sequence shown here is derived from an EMBL/GenBank/DDBJ whole genome shotgun (WGS) entry which is preliminary data.</text>
</comment>
<feature type="domain" description="Glycosyltransferase N-terminal" evidence="3">
    <location>
        <begin position="7"/>
        <end position="45"/>
    </location>
</feature>
<evidence type="ECO:0000256" key="1">
    <source>
        <dbReference type="ARBA" id="ARBA00009995"/>
    </source>
</evidence>
<dbReference type="Pfam" id="PF00201">
    <property type="entry name" value="UDPGT"/>
    <property type="match status" value="1"/>
</dbReference>
<organism evidence="4 5">
    <name type="scientific">Lithospermum erythrorhizon</name>
    <name type="common">Purple gromwell</name>
    <name type="synonym">Lithospermum officinale var. erythrorhizon</name>
    <dbReference type="NCBI Taxonomy" id="34254"/>
    <lineage>
        <taxon>Eukaryota</taxon>
        <taxon>Viridiplantae</taxon>
        <taxon>Streptophyta</taxon>
        <taxon>Embryophyta</taxon>
        <taxon>Tracheophyta</taxon>
        <taxon>Spermatophyta</taxon>
        <taxon>Magnoliopsida</taxon>
        <taxon>eudicotyledons</taxon>
        <taxon>Gunneridae</taxon>
        <taxon>Pentapetalae</taxon>
        <taxon>asterids</taxon>
        <taxon>lamiids</taxon>
        <taxon>Boraginales</taxon>
        <taxon>Boraginaceae</taxon>
        <taxon>Boraginoideae</taxon>
        <taxon>Lithospermeae</taxon>
        <taxon>Lithospermum</taxon>
    </lineage>
</organism>
<dbReference type="GO" id="GO:0080044">
    <property type="term" value="F:quercetin 7-O-glucosyltransferase activity"/>
    <property type="evidence" value="ECO:0007669"/>
    <property type="project" value="TreeGrafter"/>
</dbReference>
<dbReference type="FunFam" id="3.40.50.2000:FF:000061">
    <property type="entry name" value="UDP-glycosyltransferase 83A1"/>
    <property type="match status" value="1"/>
</dbReference>
<gene>
    <name evidence="4" type="ORF">LIER_21202</name>
</gene>
<dbReference type="AlphaFoldDB" id="A0AAV3QV57"/>
<dbReference type="EMBL" id="BAABME010005540">
    <property type="protein sequence ID" value="GAA0165927.1"/>
    <property type="molecule type" value="Genomic_DNA"/>
</dbReference>
<evidence type="ECO:0000259" key="3">
    <source>
        <dbReference type="Pfam" id="PF26168"/>
    </source>
</evidence>
<dbReference type="PANTHER" id="PTHR11926:SF1412">
    <property type="entry name" value="UDP-GLYCOSYLTRANSFERASE 83A1-LIKE"/>
    <property type="match status" value="1"/>
</dbReference>
<dbReference type="InterPro" id="IPR058980">
    <property type="entry name" value="Glyco_transf_N"/>
</dbReference>
<dbReference type="SUPFAM" id="SSF53756">
    <property type="entry name" value="UDP-Glycosyltransferase/glycogen phosphorylase"/>
    <property type="match status" value="1"/>
</dbReference>